<proteinExistence type="predicted"/>
<evidence type="ECO:0000313" key="2">
    <source>
        <dbReference type="EMBL" id="TGZ47266.1"/>
    </source>
</evidence>
<comment type="caution">
    <text evidence="2">The sequence shown here is derived from an EMBL/GenBank/DDBJ whole genome shotgun (WGS) entry which is preliminary data.</text>
</comment>
<feature type="region of interest" description="Disordered" evidence="1">
    <location>
        <begin position="332"/>
        <end position="366"/>
    </location>
</feature>
<gene>
    <name evidence="2" type="ORF">DBV15_04183</name>
</gene>
<feature type="region of interest" description="Disordered" evidence="1">
    <location>
        <begin position="22"/>
        <end position="45"/>
    </location>
</feature>
<feature type="compositionally biased region" description="Polar residues" evidence="1">
    <location>
        <begin position="351"/>
        <end position="366"/>
    </location>
</feature>
<dbReference type="AlphaFoldDB" id="A0A4S2KEG3"/>
<feature type="region of interest" description="Disordered" evidence="1">
    <location>
        <begin position="169"/>
        <end position="198"/>
    </location>
</feature>
<organism evidence="2 3">
    <name type="scientific">Temnothorax longispinosus</name>
    <dbReference type="NCBI Taxonomy" id="300112"/>
    <lineage>
        <taxon>Eukaryota</taxon>
        <taxon>Metazoa</taxon>
        <taxon>Ecdysozoa</taxon>
        <taxon>Arthropoda</taxon>
        <taxon>Hexapoda</taxon>
        <taxon>Insecta</taxon>
        <taxon>Pterygota</taxon>
        <taxon>Neoptera</taxon>
        <taxon>Endopterygota</taxon>
        <taxon>Hymenoptera</taxon>
        <taxon>Apocrita</taxon>
        <taxon>Aculeata</taxon>
        <taxon>Formicoidea</taxon>
        <taxon>Formicidae</taxon>
        <taxon>Myrmicinae</taxon>
        <taxon>Temnothorax</taxon>
    </lineage>
</organism>
<dbReference type="Proteomes" id="UP000310200">
    <property type="component" value="Unassembled WGS sequence"/>
</dbReference>
<protein>
    <submittedName>
        <fullName evidence="2">Uncharacterized protein</fullName>
    </submittedName>
</protein>
<feature type="compositionally biased region" description="Basic and acidic residues" evidence="1">
    <location>
        <begin position="31"/>
        <end position="41"/>
    </location>
</feature>
<keyword evidence="3" id="KW-1185">Reference proteome</keyword>
<evidence type="ECO:0000313" key="3">
    <source>
        <dbReference type="Proteomes" id="UP000310200"/>
    </source>
</evidence>
<dbReference type="EMBL" id="QBLH01002734">
    <property type="protein sequence ID" value="TGZ47266.1"/>
    <property type="molecule type" value="Genomic_DNA"/>
</dbReference>
<evidence type="ECO:0000256" key="1">
    <source>
        <dbReference type="SAM" id="MobiDB-lite"/>
    </source>
</evidence>
<sequence length="366" mass="40783">MSSLISFRGIMNGRRREVPSFVLSDGGYDDAGQRRQRERTSGRSFGRHRQFNTWPKWFDTGHYNMEMTGAPPRPSVHWAAHTSGAANFCHFNAPDRLHRPFFRIAPGGASSSCLRSRFHRGTITMFVMRDVVNPVIPTGLVVPFPEFSEGAPLARAIPRRKFLTVACTSQQRQEETPGKQRVPLRRRGTPAAEEVTSCESRSRAAEISPVIIPRSWRDAAFGKYARSHTRTAGWPCGKKQSGKRLKGVVSRPAVRSSDCTLRAHRDATPFYCRVSYFSHTPSLVTPLPPSFRCSARFREWRGCHLSARIYIITRLVIGMSISYSQDGSLQYPGNPLRAHPSDGSLPASGEPLTNGSAISSKGETHD</sequence>
<name>A0A4S2KEG3_9HYME</name>
<reference evidence="2 3" key="1">
    <citation type="journal article" date="2019" name="Philos. Trans. R. Soc. Lond., B, Biol. Sci.">
        <title>Ant behaviour and brain gene expression of defending hosts depend on the ecological success of the intruding social parasite.</title>
        <authorList>
            <person name="Kaur R."/>
            <person name="Stoldt M."/>
            <person name="Jongepier E."/>
            <person name="Feldmeyer B."/>
            <person name="Menzel F."/>
            <person name="Bornberg-Bauer E."/>
            <person name="Foitzik S."/>
        </authorList>
    </citation>
    <scope>NUCLEOTIDE SEQUENCE [LARGE SCALE GENOMIC DNA]</scope>
    <source>
        <tissue evidence="2">Whole body</tissue>
    </source>
</reference>
<accession>A0A4S2KEG3</accession>